<comment type="similarity">
    <text evidence="2">Belongs to the FAD-dependent glycerol-3-phosphate dehydrogenase family.</text>
</comment>
<protein>
    <submittedName>
        <fullName evidence="9">Unannotated protein</fullName>
    </submittedName>
</protein>
<dbReference type="Pfam" id="PF01266">
    <property type="entry name" value="DAO"/>
    <property type="match status" value="1"/>
</dbReference>
<name>A0A6J6BSX4_9ZZZZ</name>
<feature type="domain" description="FAD dependent oxidoreductase" evidence="7">
    <location>
        <begin position="21"/>
        <end position="381"/>
    </location>
</feature>
<evidence type="ECO:0000256" key="2">
    <source>
        <dbReference type="ARBA" id="ARBA00007330"/>
    </source>
</evidence>
<accession>A0A6J6BSX4</accession>
<sequence length="553" mass="60504">MISHAFNRSDALRRLESTDFDVVVIGGGITGVGCALDAASRGLRVALIERDDFASGTSSKSSKLVHGGIRYLQQGDVRLVYEALAERQILRRNAPHLVKVLPFLIPIFSSKGVVNRKLARAMGTAMWMYDLTGGLRIGKMHKRVSKKQALEWFPTLPADKLMPSYLYYDAEADDARLVVTVARTAALRFGATLVNRTEVVDLQKDSNGNVNGVVVKADGRTFTVSTKAVVNAAGVWSDDVRALDEAEHPRSIRPAKGVHITVAWSKVRNTVAAVIPVPGDKRSVFVVPWGQFTFVGTTDTDYTGPVDDPQCNEDDVEYLLRALNGSITETVTTDDILGTWAGLRPLVADPEASGRTADLSRRHKVRRSDSGVVTITGGKLTTYREMAADTIDEVLSEVLDADRITRFRRRSKTKHIKIHGANGYEELVDSADTISPLGGDQVRRLADRYGSDATTVLAIAESDQLLAEPLVPGLHYLRAEAIFAVRYEMATTVDDILSRRTRARLETRDASADAAAAVAALLAPELGWDEAEQARQVADYRARIDEELEAIVH</sequence>
<dbReference type="SUPFAM" id="SSF51905">
    <property type="entry name" value="FAD/NAD(P)-binding domain"/>
    <property type="match status" value="1"/>
</dbReference>
<dbReference type="AlphaFoldDB" id="A0A6J6BSX4"/>
<keyword evidence="3" id="KW-0285">Flavoprotein</keyword>
<evidence type="ECO:0000259" key="8">
    <source>
        <dbReference type="Pfam" id="PF16901"/>
    </source>
</evidence>
<dbReference type="GO" id="GO:0046168">
    <property type="term" value="P:glycerol-3-phosphate catabolic process"/>
    <property type="evidence" value="ECO:0007669"/>
    <property type="project" value="TreeGrafter"/>
</dbReference>
<dbReference type="Gene3D" id="3.30.9.10">
    <property type="entry name" value="D-Amino Acid Oxidase, subunit A, domain 2"/>
    <property type="match status" value="1"/>
</dbReference>
<evidence type="ECO:0000256" key="1">
    <source>
        <dbReference type="ARBA" id="ARBA00001974"/>
    </source>
</evidence>
<dbReference type="PRINTS" id="PR01001">
    <property type="entry name" value="FADG3PDH"/>
</dbReference>
<comment type="cofactor">
    <cofactor evidence="1">
        <name>FAD</name>
        <dbReference type="ChEBI" id="CHEBI:57692"/>
    </cofactor>
</comment>
<keyword evidence="5" id="KW-0274">FAD</keyword>
<feature type="domain" description="Alpha-glycerophosphate oxidase C-terminal" evidence="8">
    <location>
        <begin position="411"/>
        <end position="532"/>
    </location>
</feature>
<evidence type="ECO:0000256" key="6">
    <source>
        <dbReference type="ARBA" id="ARBA00023002"/>
    </source>
</evidence>
<evidence type="ECO:0000256" key="3">
    <source>
        <dbReference type="ARBA" id="ARBA00022630"/>
    </source>
</evidence>
<dbReference type="InterPro" id="IPR038299">
    <property type="entry name" value="DAO_C_sf"/>
</dbReference>
<organism evidence="9">
    <name type="scientific">freshwater metagenome</name>
    <dbReference type="NCBI Taxonomy" id="449393"/>
    <lineage>
        <taxon>unclassified sequences</taxon>
        <taxon>metagenomes</taxon>
        <taxon>ecological metagenomes</taxon>
    </lineage>
</organism>
<proteinExistence type="inferred from homology"/>
<dbReference type="PANTHER" id="PTHR11985:SF35">
    <property type="entry name" value="ANAEROBIC GLYCEROL-3-PHOSPHATE DEHYDROGENASE SUBUNIT A"/>
    <property type="match status" value="1"/>
</dbReference>
<dbReference type="Gene3D" id="3.50.50.60">
    <property type="entry name" value="FAD/NAD(P)-binding domain"/>
    <property type="match status" value="1"/>
</dbReference>
<dbReference type="Pfam" id="PF16901">
    <property type="entry name" value="DAO_C"/>
    <property type="match status" value="1"/>
</dbReference>
<dbReference type="GO" id="GO:0004368">
    <property type="term" value="F:glycerol-3-phosphate dehydrogenase (quinone) activity"/>
    <property type="evidence" value="ECO:0007669"/>
    <property type="project" value="InterPro"/>
</dbReference>
<keyword evidence="6" id="KW-0560">Oxidoreductase</keyword>
<dbReference type="InterPro" id="IPR036188">
    <property type="entry name" value="FAD/NAD-bd_sf"/>
</dbReference>
<dbReference type="Gene3D" id="1.10.8.870">
    <property type="entry name" value="Alpha-glycerophosphate oxidase, cap domain"/>
    <property type="match status" value="1"/>
</dbReference>
<dbReference type="PROSITE" id="PS00977">
    <property type="entry name" value="FAD_G3PDH_1"/>
    <property type="match status" value="1"/>
</dbReference>
<evidence type="ECO:0000256" key="4">
    <source>
        <dbReference type="ARBA" id="ARBA00022798"/>
    </source>
</evidence>
<evidence type="ECO:0000256" key="5">
    <source>
        <dbReference type="ARBA" id="ARBA00022827"/>
    </source>
</evidence>
<dbReference type="InterPro" id="IPR000447">
    <property type="entry name" value="G3P_DH_FAD-dep"/>
</dbReference>
<keyword evidence="4" id="KW-0319">Glycerol metabolism</keyword>
<gene>
    <name evidence="9" type="ORF">UFOPK1495_00245</name>
</gene>
<dbReference type="InterPro" id="IPR031656">
    <property type="entry name" value="DAO_C"/>
</dbReference>
<dbReference type="EMBL" id="CAEZSU010000016">
    <property type="protein sequence ID" value="CAB4541845.1"/>
    <property type="molecule type" value="Genomic_DNA"/>
</dbReference>
<evidence type="ECO:0000259" key="7">
    <source>
        <dbReference type="Pfam" id="PF01266"/>
    </source>
</evidence>
<dbReference type="InterPro" id="IPR006076">
    <property type="entry name" value="FAD-dep_OxRdtase"/>
</dbReference>
<dbReference type="PANTHER" id="PTHR11985">
    <property type="entry name" value="GLYCEROL-3-PHOSPHATE DEHYDROGENASE"/>
    <property type="match status" value="1"/>
</dbReference>
<dbReference type="PROSITE" id="PS00978">
    <property type="entry name" value="FAD_G3PDH_2"/>
    <property type="match status" value="1"/>
</dbReference>
<evidence type="ECO:0000313" key="9">
    <source>
        <dbReference type="EMBL" id="CAB4541845.1"/>
    </source>
</evidence>
<reference evidence="9" key="1">
    <citation type="submission" date="2020-05" db="EMBL/GenBank/DDBJ databases">
        <authorList>
            <person name="Chiriac C."/>
            <person name="Salcher M."/>
            <person name="Ghai R."/>
            <person name="Kavagutti S V."/>
        </authorList>
    </citation>
    <scope>NUCLEOTIDE SEQUENCE</scope>
</reference>
<dbReference type="GO" id="GO:0006071">
    <property type="term" value="P:glycerol metabolic process"/>
    <property type="evidence" value="ECO:0007669"/>
    <property type="project" value="UniProtKB-KW"/>
</dbReference>